<dbReference type="AlphaFoldDB" id="A0A1B2AAN5"/>
<feature type="signal peptide" evidence="2">
    <location>
        <begin position="1"/>
        <end position="24"/>
    </location>
</feature>
<evidence type="ECO:0000256" key="2">
    <source>
        <dbReference type="SAM" id="SignalP"/>
    </source>
</evidence>
<evidence type="ECO:0000256" key="1">
    <source>
        <dbReference type="SAM" id="MobiDB-lite"/>
    </source>
</evidence>
<organism evidence="4 5">
    <name type="scientific">Tsuneonella dongtanensis</name>
    <dbReference type="NCBI Taxonomy" id="692370"/>
    <lineage>
        <taxon>Bacteria</taxon>
        <taxon>Pseudomonadati</taxon>
        <taxon>Pseudomonadota</taxon>
        <taxon>Alphaproteobacteria</taxon>
        <taxon>Sphingomonadales</taxon>
        <taxon>Erythrobacteraceae</taxon>
        <taxon>Tsuneonella</taxon>
    </lineage>
</organism>
<dbReference type="KEGG" id="ado:A6F68_00662"/>
<name>A0A1B2AAN5_9SPHN</name>
<gene>
    <name evidence="4" type="ORF">A6F68_00662</name>
</gene>
<evidence type="ECO:0000313" key="5">
    <source>
        <dbReference type="Proteomes" id="UP000092932"/>
    </source>
</evidence>
<reference evidence="4 5" key="1">
    <citation type="submission" date="2016-07" db="EMBL/GenBank/DDBJ databases">
        <title>Complete genome sequence of Altererythrobacter dongtanensis KCTC 22672, a type strain with esterase isolated from tidal flat.</title>
        <authorList>
            <person name="Cheng H."/>
            <person name="Wu Y.-H."/>
            <person name="Zhou P."/>
            <person name="Huo Y.-Y."/>
            <person name="Wang C.-S."/>
            <person name="Xu X.-W."/>
        </authorList>
    </citation>
    <scope>NUCLEOTIDE SEQUENCE [LARGE SCALE GENOMIC DNA]</scope>
    <source>
        <strain evidence="4 5">KCTC 22672</strain>
    </source>
</reference>
<dbReference type="OrthoDB" id="7428190at2"/>
<dbReference type="InterPro" id="IPR038670">
    <property type="entry name" value="HslJ-like_sf"/>
</dbReference>
<proteinExistence type="predicted"/>
<dbReference type="RefSeq" id="WP_084001560.1">
    <property type="nucleotide sequence ID" value="NZ_CP016591.1"/>
</dbReference>
<keyword evidence="2" id="KW-0732">Signal</keyword>
<accession>A0A1B2AAN5</accession>
<sequence>MELLETIGRAAALLALPLLTGCMAAPSEPAPTSGPDTPVASTDAPARPAQGPLFGKWIVERVGTTDYPGDEAFVHFQSADFINHSGGCGGSQPAFYALDGDRITLTRREKPVVGKCPNAAYAARERALNGFLDTLVRWRKPLPGVLVLTAADGTEARLAIEAYPIPAIAGEWTVETIGGKPFGPASVLFAAKGVSARAECNTLYTEYALGPGGVRIEPGGAVTEIGCPPALQAQDETLFGALGQVTGHRIESGGRLVLTGGPGLVLRRAIPPAPL</sequence>
<dbReference type="EMBL" id="CP016591">
    <property type="protein sequence ID" value="ANY19192.1"/>
    <property type="molecule type" value="Genomic_DNA"/>
</dbReference>
<evidence type="ECO:0000313" key="4">
    <source>
        <dbReference type="EMBL" id="ANY19192.1"/>
    </source>
</evidence>
<feature type="chain" id="PRO_5008533923" evidence="2">
    <location>
        <begin position="25"/>
        <end position="275"/>
    </location>
</feature>
<keyword evidence="5" id="KW-1185">Reference proteome</keyword>
<feature type="domain" description="DUF306" evidence="3">
    <location>
        <begin position="169"/>
        <end position="263"/>
    </location>
</feature>
<protein>
    <submittedName>
        <fullName evidence="4">META domain protein</fullName>
    </submittedName>
</protein>
<dbReference type="STRING" id="692370.A6F68_00662"/>
<dbReference type="InterPro" id="IPR005184">
    <property type="entry name" value="DUF306_Meta_HslJ"/>
</dbReference>
<evidence type="ECO:0000259" key="3">
    <source>
        <dbReference type="Pfam" id="PF03724"/>
    </source>
</evidence>
<feature type="region of interest" description="Disordered" evidence="1">
    <location>
        <begin position="27"/>
        <end position="47"/>
    </location>
</feature>
<dbReference type="Pfam" id="PF03724">
    <property type="entry name" value="META"/>
    <property type="match status" value="1"/>
</dbReference>
<dbReference type="Gene3D" id="2.40.128.270">
    <property type="match status" value="1"/>
</dbReference>
<dbReference type="Proteomes" id="UP000092932">
    <property type="component" value="Chromosome"/>
</dbReference>